<dbReference type="PANTHER" id="PTHR15910:SF1">
    <property type="entry name" value="ARCHAEMETZINCIN-2"/>
    <property type="match status" value="1"/>
</dbReference>
<keyword evidence="9" id="KW-1185">Reference proteome</keyword>
<reference evidence="8" key="1">
    <citation type="submission" date="2023-06" db="EMBL/GenBank/DDBJ databases">
        <title>Genome-scale phylogeny and comparative genomics of the fungal order Sordariales.</title>
        <authorList>
            <consortium name="Lawrence Berkeley National Laboratory"/>
            <person name="Hensen N."/>
            <person name="Bonometti L."/>
            <person name="Westerberg I."/>
            <person name="Brannstrom I.O."/>
            <person name="Guillou S."/>
            <person name="Cros-Aarteil S."/>
            <person name="Calhoun S."/>
            <person name="Haridas S."/>
            <person name="Kuo A."/>
            <person name="Mondo S."/>
            <person name="Pangilinan J."/>
            <person name="Riley R."/>
            <person name="LaButti K."/>
            <person name="Andreopoulos B."/>
            <person name="Lipzen A."/>
            <person name="Chen C."/>
            <person name="Yanf M."/>
            <person name="Daum C."/>
            <person name="Ng V."/>
            <person name="Clum A."/>
            <person name="Steindorff A."/>
            <person name="Ohm R."/>
            <person name="Martin F."/>
            <person name="Silar P."/>
            <person name="Natvig D."/>
            <person name="Lalanne C."/>
            <person name="Gautier V."/>
            <person name="Ament-velasquez S.L."/>
            <person name="Kruys A."/>
            <person name="Hutchinson M.I."/>
            <person name="Powell A.J."/>
            <person name="Barry K."/>
            <person name="Miller A.N."/>
            <person name="Grigoriev I.V."/>
            <person name="Debuchy R."/>
            <person name="Gladieux P."/>
            <person name="Thoren M.H."/>
            <person name="Johannesson H."/>
        </authorList>
    </citation>
    <scope>NUCLEOTIDE SEQUENCE</scope>
    <source>
        <strain evidence="8">SMH3391-2</strain>
    </source>
</reference>
<evidence type="ECO:0000313" key="8">
    <source>
        <dbReference type="EMBL" id="KAK0621981.1"/>
    </source>
</evidence>
<dbReference type="InterPro" id="IPR012962">
    <property type="entry name" value="Pept_M54_archaemetzincn"/>
</dbReference>
<dbReference type="Proteomes" id="UP001174934">
    <property type="component" value="Unassembled WGS sequence"/>
</dbReference>
<dbReference type="GO" id="GO:0046872">
    <property type="term" value="F:metal ion binding"/>
    <property type="evidence" value="ECO:0007669"/>
    <property type="project" value="UniProtKB-KW"/>
</dbReference>
<proteinExistence type="predicted"/>
<keyword evidence="6" id="KW-0482">Metalloprotease</keyword>
<organism evidence="8 9">
    <name type="scientific">Bombardia bombarda</name>
    <dbReference type="NCBI Taxonomy" id="252184"/>
    <lineage>
        <taxon>Eukaryota</taxon>
        <taxon>Fungi</taxon>
        <taxon>Dikarya</taxon>
        <taxon>Ascomycota</taxon>
        <taxon>Pezizomycotina</taxon>
        <taxon>Sordariomycetes</taxon>
        <taxon>Sordariomycetidae</taxon>
        <taxon>Sordariales</taxon>
        <taxon>Lasiosphaeriaceae</taxon>
        <taxon>Bombardia</taxon>
    </lineage>
</organism>
<dbReference type="CDD" id="cd11375">
    <property type="entry name" value="Peptidase_M54"/>
    <property type="match status" value="1"/>
</dbReference>
<dbReference type="PANTHER" id="PTHR15910">
    <property type="entry name" value="ARCHAEMETZINCIN"/>
    <property type="match status" value="1"/>
</dbReference>
<dbReference type="InterPro" id="IPR024079">
    <property type="entry name" value="MetalloPept_cat_dom_sf"/>
</dbReference>
<comment type="cofactor">
    <cofactor evidence="1">
        <name>Zn(2+)</name>
        <dbReference type="ChEBI" id="CHEBI:29105"/>
    </cofactor>
</comment>
<dbReference type="Gene3D" id="3.40.390.10">
    <property type="entry name" value="Collagenase (Catalytic Domain)"/>
    <property type="match status" value="1"/>
</dbReference>
<keyword evidence="4" id="KW-0378">Hydrolase</keyword>
<dbReference type="AlphaFoldDB" id="A0AA40C1J7"/>
<evidence type="ECO:0008006" key="10">
    <source>
        <dbReference type="Google" id="ProtNLM"/>
    </source>
</evidence>
<evidence type="ECO:0000313" key="9">
    <source>
        <dbReference type="Proteomes" id="UP001174934"/>
    </source>
</evidence>
<evidence type="ECO:0000256" key="1">
    <source>
        <dbReference type="ARBA" id="ARBA00001947"/>
    </source>
</evidence>
<evidence type="ECO:0000256" key="3">
    <source>
        <dbReference type="ARBA" id="ARBA00022723"/>
    </source>
</evidence>
<evidence type="ECO:0000256" key="2">
    <source>
        <dbReference type="ARBA" id="ARBA00022670"/>
    </source>
</evidence>
<gene>
    <name evidence="8" type="ORF">B0T17DRAFT_535575</name>
</gene>
<keyword evidence="3" id="KW-0479">Metal-binding</keyword>
<sequence length="408" mass="44350">MPAPNRVECSHSALQVEVSPAAAEAGFTRPSLGARKAAATPQGRANAAVQQHEIDDFTFPAPLVLPDDILYLDPNDEEPQSLLSWIREKYRNPITARRKTIYVAAVPIITDEVSFMNAWTVPANMSPGKSKGKAQTEATPIPSPTIPDTIAYLTAFYHPLPVKQLPLPTSFLNLNDILDAAMAVLPKDAHSLVMMFDHDAYEDEDDDFCCGRAYGGSRVAMVSSARYHPALDEGVDYAHMWPGSHWGRKRKQRGDGEDGGSGDVVVAGGGEETPLGAAVRAASKSGPPLTQDLYGLWFSRVARTISHELGHCFCLAHCSQPPYLCPVCLAKVVRAIKDVERGGGEDEIAARRYAALAEFCKGWEQVAMFAGYRAWLEKRMEILGQQGLEAGGGVFDGEEGTREKPIEL</sequence>
<protein>
    <recommendedName>
        <fullName evidence="10">Archaemetzincin-2</fullName>
    </recommendedName>
</protein>
<feature type="region of interest" description="Disordered" evidence="7">
    <location>
        <begin position="248"/>
        <end position="267"/>
    </location>
</feature>
<keyword evidence="2" id="KW-0645">Protease</keyword>
<evidence type="ECO:0000256" key="6">
    <source>
        <dbReference type="ARBA" id="ARBA00023049"/>
    </source>
</evidence>
<name>A0AA40C1J7_9PEZI</name>
<dbReference type="GO" id="GO:0006508">
    <property type="term" value="P:proteolysis"/>
    <property type="evidence" value="ECO:0007669"/>
    <property type="project" value="UniProtKB-KW"/>
</dbReference>
<evidence type="ECO:0000256" key="7">
    <source>
        <dbReference type="SAM" id="MobiDB-lite"/>
    </source>
</evidence>
<dbReference type="EMBL" id="JAULSR010000004">
    <property type="protein sequence ID" value="KAK0621981.1"/>
    <property type="molecule type" value="Genomic_DNA"/>
</dbReference>
<comment type="caution">
    <text evidence="8">The sequence shown here is derived from an EMBL/GenBank/DDBJ whole genome shotgun (WGS) entry which is preliminary data.</text>
</comment>
<evidence type="ECO:0000256" key="5">
    <source>
        <dbReference type="ARBA" id="ARBA00022833"/>
    </source>
</evidence>
<dbReference type="GO" id="GO:0008237">
    <property type="term" value="F:metallopeptidase activity"/>
    <property type="evidence" value="ECO:0007669"/>
    <property type="project" value="UniProtKB-KW"/>
</dbReference>
<evidence type="ECO:0000256" key="4">
    <source>
        <dbReference type="ARBA" id="ARBA00022801"/>
    </source>
</evidence>
<accession>A0AA40C1J7</accession>
<keyword evidence="5" id="KW-0862">Zinc</keyword>